<protein>
    <submittedName>
        <fullName evidence="2">Uncharacterized protein</fullName>
    </submittedName>
</protein>
<evidence type="ECO:0000313" key="1">
    <source>
        <dbReference type="Proteomes" id="UP000887565"/>
    </source>
</evidence>
<evidence type="ECO:0000313" key="2">
    <source>
        <dbReference type="WBParaSite" id="nRc.2.0.1.t22974-RA"/>
    </source>
</evidence>
<dbReference type="WBParaSite" id="nRc.2.0.1.t22974-RA">
    <property type="protein sequence ID" value="nRc.2.0.1.t22974-RA"/>
    <property type="gene ID" value="nRc.2.0.1.g22974"/>
</dbReference>
<accession>A0A915J932</accession>
<dbReference type="AlphaFoldDB" id="A0A915J932"/>
<organism evidence="1 2">
    <name type="scientific">Romanomermis culicivorax</name>
    <name type="common">Nematode worm</name>
    <dbReference type="NCBI Taxonomy" id="13658"/>
    <lineage>
        <taxon>Eukaryota</taxon>
        <taxon>Metazoa</taxon>
        <taxon>Ecdysozoa</taxon>
        <taxon>Nematoda</taxon>
        <taxon>Enoplea</taxon>
        <taxon>Dorylaimia</taxon>
        <taxon>Mermithida</taxon>
        <taxon>Mermithoidea</taxon>
        <taxon>Mermithidae</taxon>
        <taxon>Romanomermis</taxon>
    </lineage>
</organism>
<name>A0A915J932_ROMCU</name>
<dbReference type="Proteomes" id="UP000887565">
    <property type="component" value="Unplaced"/>
</dbReference>
<sequence length="111" mass="13058">MLTIQTFVHNFKESTDNEEIPVSENDLFCDPKIIHESKSSVLSIKSFKRSRKRTKIRLKSMPSPYEDRKPMQLDNQSHTLTLDSRLYQGSQMQTPVIEEKFNNSKKPIWKT</sequence>
<proteinExistence type="predicted"/>
<reference evidence="2" key="1">
    <citation type="submission" date="2022-11" db="UniProtKB">
        <authorList>
            <consortium name="WormBaseParasite"/>
        </authorList>
    </citation>
    <scope>IDENTIFICATION</scope>
</reference>
<keyword evidence="1" id="KW-1185">Reference proteome</keyword>